<feature type="domain" description="Metallo-beta-lactamase" evidence="1">
    <location>
        <begin position="113"/>
        <end position="319"/>
    </location>
</feature>
<evidence type="ECO:0000259" key="1">
    <source>
        <dbReference type="SMART" id="SM00849"/>
    </source>
</evidence>
<accession>A0A484R5N3</accession>
<gene>
    <name evidence="2" type="ORF">BER1_4352</name>
    <name evidence="3" type="ORF">BER2_4326</name>
</gene>
<dbReference type="EMBL" id="CAADIH010000027">
    <property type="protein sequence ID" value="VFR48153.1"/>
    <property type="molecule type" value="Genomic_DNA"/>
</dbReference>
<dbReference type="InterPro" id="IPR001279">
    <property type="entry name" value="Metallo-B-lactamas"/>
</dbReference>
<sequence length="410" mass="45699">MKKRIWKRLLIAIIGIVILGVLGAVAYLQHPVFGALPSGERLARIERSANHADGVFHNQIDTPMLTTDQSEWSMWMETIFGEKGQPRPPGAVPAIKTDLKALDPAQDLVVWLGHSSYFVQLGGQRILIDPVFSTNAAPVPGANRAFEGTSIYAADDMPEIDALLVSHDHYDHLDYPSIQALRPKVKRVITGLGIGAHFESWGYDTRIVREADWNEVIQQTPELQVIVTPARHFSGRAFTRDKSLWVGFALLSPQRRLFFSGDSGYAPHFLEIGQRYGPFDWVALDMGQYDPRWANVHMNPEQAAQAAEDLRAKVLAPAHAGRFSISPHDWDDPFKRITAASQRRAYALWTPEIGSPMYLDGRPQQFNPWWEAVKPPSAARSGSPLHHPEVAAQASHLAVIQPPTVQGNER</sequence>
<dbReference type="PANTHER" id="PTHR15032:SF4">
    <property type="entry name" value="N-ACYL-PHOSPHATIDYLETHANOLAMINE-HYDROLYZING PHOSPHOLIPASE D"/>
    <property type="match status" value="1"/>
</dbReference>
<dbReference type="GO" id="GO:0005737">
    <property type="term" value="C:cytoplasm"/>
    <property type="evidence" value="ECO:0007669"/>
    <property type="project" value="TreeGrafter"/>
</dbReference>
<reference evidence="2" key="1">
    <citation type="submission" date="2019-03" db="EMBL/GenBank/DDBJ databases">
        <authorList>
            <person name="Danneels B."/>
        </authorList>
    </citation>
    <scope>NUCLEOTIDE SEQUENCE</scope>
</reference>
<dbReference type="SMART" id="SM00849">
    <property type="entry name" value="Lactamase_B"/>
    <property type="match status" value="1"/>
</dbReference>
<dbReference type="AlphaFoldDB" id="A0A484R5N3"/>
<proteinExistence type="predicted"/>
<dbReference type="Gene3D" id="3.60.15.10">
    <property type="entry name" value="Ribonuclease Z/Hydroxyacylglutathione hydrolase-like"/>
    <property type="match status" value="1"/>
</dbReference>
<protein>
    <submittedName>
        <fullName evidence="2">Outer membrane protein romA</fullName>
    </submittedName>
</protein>
<dbReference type="Pfam" id="PF12706">
    <property type="entry name" value="Lactamase_B_2"/>
    <property type="match status" value="1"/>
</dbReference>
<evidence type="ECO:0000313" key="2">
    <source>
        <dbReference type="EMBL" id="VFR45315.1"/>
    </source>
</evidence>
<dbReference type="EMBL" id="CAADIE010000026">
    <property type="protein sequence ID" value="VFR45315.1"/>
    <property type="molecule type" value="Genomic_DNA"/>
</dbReference>
<dbReference type="PANTHER" id="PTHR15032">
    <property type="entry name" value="N-ACYL-PHOSPHATIDYLETHANOLAMINE-HYDROLYZING PHOSPHOLIPASE D"/>
    <property type="match status" value="1"/>
</dbReference>
<organism evidence="2">
    <name type="scientific">plant metagenome</name>
    <dbReference type="NCBI Taxonomy" id="1297885"/>
    <lineage>
        <taxon>unclassified sequences</taxon>
        <taxon>metagenomes</taxon>
        <taxon>organismal metagenomes</taxon>
    </lineage>
</organism>
<dbReference type="InterPro" id="IPR036866">
    <property type="entry name" value="RibonucZ/Hydroxyglut_hydro"/>
</dbReference>
<name>A0A484R5N3_9ZZZZ</name>
<dbReference type="SUPFAM" id="SSF56281">
    <property type="entry name" value="Metallo-hydrolase/oxidoreductase"/>
    <property type="match status" value="1"/>
</dbReference>
<evidence type="ECO:0000313" key="3">
    <source>
        <dbReference type="EMBL" id="VFR48153.1"/>
    </source>
</evidence>